<protein>
    <recommendedName>
        <fullName evidence="8">Zinc transporter ZIP11</fullName>
    </recommendedName>
    <alternativeName>
        <fullName evidence="9">Solute carrier family 39 member 11</fullName>
    </alternativeName>
    <alternativeName>
        <fullName evidence="10">Zrt- and Irt-like protein 11</fullName>
    </alternativeName>
</protein>
<evidence type="ECO:0000256" key="7">
    <source>
        <dbReference type="ARBA" id="ARBA00023136"/>
    </source>
</evidence>
<comment type="similarity">
    <text evidence="2">Belongs to the ZIP transporter (TC 2.A.5) family.</text>
</comment>
<evidence type="ECO:0000256" key="8">
    <source>
        <dbReference type="ARBA" id="ARBA00040593"/>
    </source>
</evidence>
<dbReference type="AlphaFoldDB" id="A0AA85KL17"/>
<feature type="transmembrane region" description="Helical" evidence="12">
    <location>
        <begin position="187"/>
        <end position="212"/>
    </location>
</feature>
<proteinExistence type="inferred from homology"/>
<dbReference type="GO" id="GO:0005886">
    <property type="term" value="C:plasma membrane"/>
    <property type="evidence" value="ECO:0007669"/>
    <property type="project" value="UniProtKB-SubCell"/>
</dbReference>
<organism evidence="13 14">
    <name type="scientific">Trichobilharzia regenti</name>
    <name type="common">Nasal bird schistosome</name>
    <dbReference type="NCBI Taxonomy" id="157069"/>
    <lineage>
        <taxon>Eukaryota</taxon>
        <taxon>Metazoa</taxon>
        <taxon>Spiralia</taxon>
        <taxon>Lophotrochozoa</taxon>
        <taxon>Platyhelminthes</taxon>
        <taxon>Trematoda</taxon>
        <taxon>Digenea</taxon>
        <taxon>Strigeidida</taxon>
        <taxon>Schistosomatoidea</taxon>
        <taxon>Schistosomatidae</taxon>
        <taxon>Trichobilharzia</taxon>
    </lineage>
</organism>
<feature type="transmembrane region" description="Helical" evidence="12">
    <location>
        <begin position="43"/>
        <end position="64"/>
    </location>
</feature>
<keyword evidence="3" id="KW-1003">Cell membrane</keyword>
<evidence type="ECO:0000313" key="13">
    <source>
        <dbReference type="Proteomes" id="UP000050795"/>
    </source>
</evidence>
<evidence type="ECO:0000313" key="14">
    <source>
        <dbReference type="WBParaSite" id="TREG1_9520.1"/>
    </source>
</evidence>
<feature type="region of interest" description="Disordered" evidence="11">
    <location>
        <begin position="153"/>
        <end position="176"/>
    </location>
</feature>
<keyword evidence="13" id="KW-1185">Reference proteome</keyword>
<evidence type="ECO:0000256" key="11">
    <source>
        <dbReference type="SAM" id="MobiDB-lite"/>
    </source>
</evidence>
<evidence type="ECO:0000256" key="4">
    <source>
        <dbReference type="ARBA" id="ARBA00022692"/>
    </source>
</evidence>
<dbReference type="PANTHER" id="PTHR11040:SF211">
    <property type="entry name" value="ZINC TRANSPORTER ZIP11"/>
    <property type="match status" value="1"/>
</dbReference>
<feature type="transmembrane region" description="Helical" evidence="12">
    <location>
        <begin position="79"/>
        <end position="103"/>
    </location>
</feature>
<comment type="subcellular location">
    <subcellularLocation>
        <location evidence="1">Cell membrane</location>
        <topology evidence="1">Multi-pass membrane protein</topology>
    </subcellularLocation>
</comment>
<feature type="transmembrane region" description="Helical" evidence="12">
    <location>
        <begin position="12"/>
        <end position="31"/>
    </location>
</feature>
<dbReference type="GO" id="GO:0005385">
    <property type="term" value="F:zinc ion transmembrane transporter activity"/>
    <property type="evidence" value="ECO:0007669"/>
    <property type="project" value="TreeGrafter"/>
</dbReference>
<dbReference type="Pfam" id="PF02535">
    <property type="entry name" value="Zip"/>
    <property type="match status" value="1"/>
</dbReference>
<keyword evidence="7 12" id="KW-0472">Membrane</keyword>
<evidence type="ECO:0000256" key="2">
    <source>
        <dbReference type="ARBA" id="ARBA00006939"/>
    </source>
</evidence>
<sequence>MIQDVSPFVQTILGTGLTWFVTALGSVFCFIISSHSVHLQNQILDGCLGFSAGIMLAASFWSLLDPALEMAKNDLGLGAYAIVPVISGLFFGAIFVGMVEYFLPAQWFEPALDVAIDSSYMQRKVNSMELLNESHKTTDSLMNKYTESDVRLRRGDTSQNGSYESPESLEDGDNRKQPKRMLMTRRLWLLLIAITVHNIPEGLAVGIAFGGVGQYPHATFSHASNLAIGIAIQNFPEGLAVSLPLYSAGYGFLKSFWYGQLSGLVEPCAGLIGCLAVHFFRKLQPYALGFAAGAMVFVVFDDVMPESHSRGHGRLSSIMGLIGFAIMMCLEVITESN</sequence>
<dbReference type="Proteomes" id="UP000050795">
    <property type="component" value="Unassembled WGS sequence"/>
</dbReference>
<evidence type="ECO:0000256" key="3">
    <source>
        <dbReference type="ARBA" id="ARBA00022475"/>
    </source>
</evidence>
<dbReference type="WBParaSite" id="TREG1_9520.1">
    <property type="protein sequence ID" value="TREG1_9520.1"/>
    <property type="gene ID" value="TREG1_9520"/>
</dbReference>
<reference evidence="14" key="2">
    <citation type="submission" date="2023-11" db="UniProtKB">
        <authorList>
            <consortium name="WormBaseParasite"/>
        </authorList>
    </citation>
    <scope>IDENTIFICATION</scope>
</reference>
<feature type="transmembrane region" description="Helical" evidence="12">
    <location>
        <begin position="286"/>
        <end position="303"/>
    </location>
</feature>
<evidence type="ECO:0000256" key="12">
    <source>
        <dbReference type="SAM" id="Phobius"/>
    </source>
</evidence>
<accession>A0AA85KL17</accession>
<dbReference type="InterPro" id="IPR003689">
    <property type="entry name" value="ZIP"/>
</dbReference>
<evidence type="ECO:0000256" key="10">
    <source>
        <dbReference type="ARBA" id="ARBA00042973"/>
    </source>
</evidence>
<evidence type="ECO:0000256" key="6">
    <source>
        <dbReference type="ARBA" id="ARBA00022989"/>
    </source>
</evidence>
<feature type="transmembrane region" description="Helical" evidence="12">
    <location>
        <begin position="258"/>
        <end position="280"/>
    </location>
</feature>
<keyword evidence="6 12" id="KW-1133">Transmembrane helix</keyword>
<keyword evidence="5" id="KW-0862">Zinc</keyword>
<reference evidence="13" key="1">
    <citation type="submission" date="2022-06" db="EMBL/GenBank/DDBJ databases">
        <authorList>
            <person name="Berger JAMES D."/>
            <person name="Berger JAMES D."/>
        </authorList>
    </citation>
    <scope>NUCLEOTIDE SEQUENCE [LARGE SCALE GENOMIC DNA]</scope>
</reference>
<feature type="transmembrane region" description="Helical" evidence="12">
    <location>
        <begin position="315"/>
        <end position="334"/>
    </location>
</feature>
<name>A0AA85KL17_TRIRE</name>
<keyword evidence="4 12" id="KW-0812">Transmembrane</keyword>
<evidence type="ECO:0000256" key="9">
    <source>
        <dbReference type="ARBA" id="ARBA00042540"/>
    </source>
</evidence>
<evidence type="ECO:0000256" key="5">
    <source>
        <dbReference type="ARBA" id="ARBA00022833"/>
    </source>
</evidence>
<dbReference type="PANTHER" id="PTHR11040">
    <property type="entry name" value="ZINC/IRON TRANSPORTER"/>
    <property type="match status" value="1"/>
</dbReference>
<evidence type="ECO:0000256" key="1">
    <source>
        <dbReference type="ARBA" id="ARBA00004651"/>
    </source>
</evidence>